<evidence type="ECO:0000313" key="4">
    <source>
        <dbReference type="EMBL" id="KAL2330038.1"/>
    </source>
</evidence>
<dbReference type="CDD" id="cd00051">
    <property type="entry name" value="EFh"/>
    <property type="match status" value="1"/>
</dbReference>
<evidence type="ECO:0000256" key="2">
    <source>
        <dbReference type="ARBA" id="ARBA00022837"/>
    </source>
</evidence>
<evidence type="ECO:0000313" key="5">
    <source>
        <dbReference type="Proteomes" id="UP001603857"/>
    </source>
</evidence>
<keyword evidence="2" id="KW-0106">Calcium</keyword>
<dbReference type="InterPro" id="IPR002048">
    <property type="entry name" value="EF_hand_dom"/>
</dbReference>
<protein>
    <recommendedName>
        <fullName evidence="3">EF-hand domain-containing protein</fullName>
    </recommendedName>
</protein>
<dbReference type="PROSITE" id="PS50222">
    <property type="entry name" value="EF_HAND_2"/>
    <property type="match status" value="1"/>
</dbReference>
<dbReference type="Pfam" id="PF00036">
    <property type="entry name" value="EF-hand_1"/>
    <property type="match status" value="1"/>
</dbReference>
<feature type="domain" description="EF-hand" evidence="3">
    <location>
        <begin position="29"/>
        <end position="64"/>
    </location>
</feature>
<proteinExistence type="predicted"/>
<dbReference type="InterPro" id="IPR018247">
    <property type="entry name" value="EF_Hand_1_Ca_BS"/>
</dbReference>
<dbReference type="GO" id="GO:0043226">
    <property type="term" value="C:organelle"/>
    <property type="evidence" value="ECO:0007669"/>
    <property type="project" value="UniProtKB-ARBA"/>
</dbReference>
<name>A0ABD1M2M4_9FABA</name>
<dbReference type="SUPFAM" id="SSF47473">
    <property type="entry name" value="EF-hand"/>
    <property type="match status" value="1"/>
</dbReference>
<gene>
    <name evidence="4" type="ORF">Fmac_017619</name>
</gene>
<dbReference type="SMART" id="SM00054">
    <property type="entry name" value="EFh"/>
    <property type="match status" value="1"/>
</dbReference>
<keyword evidence="5" id="KW-1185">Reference proteome</keyword>
<organism evidence="4 5">
    <name type="scientific">Flemingia macrophylla</name>
    <dbReference type="NCBI Taxonomy" id="520843"/>
    <lineage>
        <taxon>Eukaryota</taxon>
        <taxon>Viridiplantae</taxon>
        <taxon>Streptophyta</taxon>
        <taxon>Embryophyta</taxon>
        <taxon>Tracheophyta</taxon>
        <taxon>Spermatophyta</taxon>
        <taxon>Magnoliopsida</taxon>
        <taxon>eudicotyledons</taxon>
        <taxon>Gunneridae</taxon>
        <taxon>Pentapetalae</taxon>
        <taxon>rosids</taxon>
        <taxon>fabids</taxon>
        <taxon>Fabales</taxon>
        <taxon>Fabaceae</taxon>
        <taxon>Papilionoideae</taxon>
        <taxon>50 kb inversion clade</taxon>
        <taxon>NPAAA clade</taxon>
        <taxon>indigoferoid/millettioid clade</taxon>
        <taxon>Phaseoleae</taxon>
        <taxon>Flemingia</taxon>
    </lineage>
</organism>
<dbReference type="InterPro" id="IPR011992">
    <property type="entry name" value="EF-hand-dom_pair"/>
</dbReference>
<reference evidence="4 5" key="1">
    <citation type="submission" date="2024-08" db="EMBL/GenBank/DDBJ databases">
        <title>Insights into the chromosomal genome structure of Flemingia macrophylla.</title>
        <authorList>
            <person name="Ding Y."/>
            <person name="Zhao Y."/>
            <person name="Bi W."/>
            <person name="Wu M."/>
            <person name="Zhao G."/>
            <person name="Gong Y."/>
            <person name="Li W."/>
            <person name="Zhang P."/>
        </authorList>
    </citation>
    <scope>NUCLEOTIDE SEQUENCE [LARGE SCALE GENOMIC DNA]</scope>
    <source>
        <strain evidence="4">DYQJB</strain>
        <tissue evidence="4">Leaf</tissue>
    </source>
</reference>
<dbReference type="Proteomes" id="UP001603857">
    <property type="component" value="Unassembled WGS sequence"/>
</dbReference>
<evidence type="ECO:0000259" key="3">
    <source>
        <dbReference type="PROSITE" id="PS50222"/>
    </source>
</evidence>
<dbReference type="Gene3D" id="1.10.238.10">
    <property type="entry name" value="EF-hand"/>
    <property type="match status" value="1"/>
</dbReference>
<dbReference type="PROSITE" id="PS00018">
    <property type="entry name" value="EF_HAND_1"/>
    <property type="match status" value="1"/>
</dbReference>
<keyword evidence="1" id="KW-0677">Repeat</keyword>
<sequence length="115" mass="12741">MGLRSLFNHNKEVVSSRHSTSLSARSRTRMAAELDEVFKKFDVNGDGKISTSELGSIMRSLGQATLEQELENMIYKRRISKKISGVIKKDSDQARSSIQVWGSENLALGMSLHAG</sequence>
<dbReference type="EMBL" id="JBGMDY010000006">
    <property type="protein sequence ID" value="KAL2330038.1"/>
    <property type="molecule type" value="Genomic_DNA"/>
</dbReference>
<dbReference type="FunFam" id="1.10.238.10:FF:000178">
    <property type="entry name" value="Calmodulin-2 A"/>
    <property type="match status" value="1"/>
</dbReference>
<dbReference type="AlphaFoldDB" id="A0ABD1M2M4"/>
<comment type="caution">
    <text evidence="4">The sequence shown here is derived from an EMBL/GenBank/DDBJ whole genome shotgun (WGS) entry which is preliminary data.</text>
</comment>
<accession>A0ABD1M2M4</accession>
<evidence type="ECO:0000256" key="1">
    <source>
        <dbReference type="ARBA" id="ARBA00022737"/>
    </source>
</evidence>